<evidence type="ECO:0000256" key="2">
    <source>
        <dbReference type="ARBA" id="ARBA00022679"/>
    </source>
</evidence>
<keyword evidence="9" id="KW-1185">Reference proteome</keyword>
<reference evidence="8 9" key="1">
    <citation type="submission" date="2020-05" db="EMBL/GenBank/DDBJ databases">
        <title>Azospirillum oleiclasticum sp. nov, a nitrogen-fixing and heavy crude oil-emulsifying bacterium isolated from the crude oil of Yumen Oilfield.</title>
        <authorList>
            <person name="Wu D."/>
            <person name="Cai M."/>
            <person name="Zhang X."/>
        </authorList>
    </citation>
    <scope>NUCLEOTIDE SEQUENCE [LARGE SCALE GENOMIC DNA]</scope>
    <source>
        <strain evidence="8 9">ROY-1-1-2</strain>
    </source>
</reference>
<dbReference type="InterPro" id="IPR050644">
    <property type="entry name" value="PG_Glycine_Bridge_Synth"/>
</dbReference>
<keyword evidence="6" id="KW-0961">Cell wall biogenesis/degradation</keyword>
<organism evidence="8 9">
    <name type="scientific">Azospirillum oleiclasticum</name>
    <dbReference type="NCBI Taxonomy" id="2735135"/>
    <lineage>
        <taxon>Bacteria</taxon>
        <taxon>Pseudomonadati</taxon>
        <taxon>Pseudomonadota</taxon>
        <taxon>Alphaproteobacteria</taxon>
        <taxon>Rhodospirillales</taxon>
        <taxon>Azospirillaceae</taxon>
        <taxon>Azospirillum</taxon>
    </lineage>
</organism>
<evidence type="ECO:0000256" key="5">
    <source>
        <dbReference type="ARBA" id="ARBA00023315"/>
    </source>
</evidence>
<comment type="similarity">
    <text evidence="1">Belongs to the FemABX family.</text>
</comment>
<keyword evidence="3" id="KW-0133">Cell shape</keyword>
<evidence type="ECO:0000313" key="9">
    <source>
        <dbReference type="Proteomes" id="UP000584642"/>
    </source>
</evidence>
<feature type="domain" description="BioF2-like acetyltransferase" evidence="7">
    <location>
        <begin position="163"/>
        <end position="296"/>
    </location>
</feature>
<dbReference type="PANTHER" id="PTHR36174">
    <property type="entry name" value="LIPID II:GLYCINE GLYCYLTRANSFERASE"/>
    <property type="match status" value="1"/>
</dbReference>
<dbReference type="InterPro" id="IPR003447">
    <property type="entry name" value="FEMABX"/>
</dbReference>
<dbReference type="EMBL" id="JABFDB010000053">
    <property type="protein sequence ID" value="NYZ25083.1"/>
    <property type="molecule type" value="Genomic_DNA"/>
</dbReference>
<comment type="caution">
    <text evidence="8">The sequence shown here is derived from an EMBL/GenBank/DDBJ whole genome shotgun (WGS) entry which is preliminary data.</text>
</comment>
<sequence>MTSDSVRIVWNEGTMGDWSAVFARIARSTLPQAFGYAQAMGKTHGYVPRLGLIERAGEGLGLVQVLERRHLKLFHERQLHRGPLWFDGVPGEEVLEPVLRLLRKALPSNPLNRASLLPELPAGPAMEGLMARCGFTRMAIGYRTVWLDLTKPVESLRAGFSTTWRQRLKAAEKAGLVIDIDAEAKNLPWLMKQEHDQAAAKGFRAMTGPLAVRLRNALVKADGVMMVAALAGGEPVASALFYGHGRSATYQVGWSNEAGRRSHAMRLVLWRAMQAWKERGAVALDLGGINPDSAPGVTEFKTAMGGEAVETVGLYR</sequence>
<dbReference type="RefSeq" id="WP_180286857.1">
    <property type="nucleotide sequence ID" value="NZ_JABFDB010000053.1"/>
</dbReference>
<keyword evidence="2" id="KW-0808">Transferase</keyword>
<evidence type="ECO:0000256" key="1">
    <source>
        <dbReference type="ARBA" id="ARBA00009943"/>
    </source>
</evidence>
<dbReference type="Pfam" id="PF13480">
    <property type="entry name" value="Acetyltransf_6"/>
    <property type="match status" value="1"/>
</dbReference>
<evidence type="ECO:0000256" key="3">
    <source>
        <dbReference type="ARBA" id="ARBA00022960"/>
    </source>
</evidence>
<dbReference type="InterPro" id="IPR016181">
    <property type="entry name" value="Acyl_CoA_acyltransferase"/>
</dbReference>
<gene>
    <name evidence="8" type="ORF">HND93_35730</name>
</gene>
<proteinExistence type="inferred from homology"/>
<keyword evidence="5" id="KW-0012">Acyltransferase</keyword>
<dbReference type="PROSITE" id="PS51191">
    <property type="entry name" value="FEMABX"/>
    <property type="match status" value="1"/>
</dbReference>
<accession>A0ABX2TN28</accession>
<dbReference type="Gene3D" id="3.40.630.30">
    <property type="match status" value="1"/>
</dbReference>
<evidence type="ECO:0000259" key="7">
    <source>
        <dbReference type="Pfam" id="PF13480"/>
    </source>
</evidence>
<evidence type="ECO:0000256" key="6">
    <source>
        <dbReference type="ARBA" id="ARBA00023316"/>
    </source>
</evidence>
<dbReference type="Proteomes" id="UP000584642">
    <property type="component" value="Unassembled WGS sequence"/>
</dbReference>
<dbReference type="InterPro" id="IPR038740">
    <property type="entry name" value="BioF2-like_GNAT_dom"/>
</dbReference>
<keyword evidence="4" id="KW-0573">Peptidoglycan synthesis</keyword>
<dbReference type="SUPFAM" id="SSF55729">
    <property type="entry name" value="Acyl-CoA N-acyltransferases (Nat)"/>
    <property type="match status" value="2"/>
</dbReference>
<protein>
    <submittedName>
        <fullName evidence="8">GNAT family N-acetyltransferase</fullName>
    </submittedName>
</protein>
<dbReference type="PANTHER" id="PTHR36174:SF1">
    <property type="entry name" value="LIPID II:GLYCINE GLYCYLTRANSFERASE"/>
    <property type="match status" value="1"/>
</dbReference>
<name>A0ABX2TN28_9PROT</name>
<evidence type="ECO:0000256" key="4">
    <source>
        <dbReference type="ARBA" id="ARBA00022984"/>
    </source>
</evidence>
<evidence type="ECO:0000313" key="8">
    <source>
        <dbReference type="EMBL" id="NYZ25083.1"/>
    </source>
</evidence>